<dbReference type="Pfam" id="PF00440">
    <property type="entry name" value="TetR_N"/>
    <property type="match status" value="1"/>
</dbReference>
<dbReference type="GO" id="GO:0003700">
    <property type="term" value="F:DNA-binding transcription factor activity"/>
    <property type="evidence" value="ECO:0007669"/>
    <property type="project" value="TreeGrafter"/>
</dbReference>
<evidence type="ECO:0000313" key="7">
    <source>
        <dbReference type="EMBL" id="TFH68585.1"/>
    </source>
</evidence>
<comment type="caution">
    <text evidence="7">The sequence shown here is derived from an EMBL/GenBank/DDBJ whole genome shotgun (WGS) entry which is preliminary data.</text>
</comment>
<name>A0A4Y8UIC9_9GAMM</name>
<gene>
    <name evidence="7" type="ORF">E3W66_01080</name>
</gene>
<dbReference type="Proteomes" id="UP000298133">
    <property type="component" value="Unassembled WGS sequence"/>
</dbReference>
<dbReference type="Gene3D" id="1.10.357.10">
    <property type="entry name" value="Tetracycline Repressor, domain 2"/>
    <property type="match status" value="1"/>
</dbReference>
<dbReference type="GO" id="GO:0000976">
    <property type="term" value="F:transcription cis-regulatory region binding"/>
    <property type="evidence" value="ECO:0007669"/>
    <property type="project" value="TreeGrafter"/>
</dbReference>
<dbReference type="InterPro" id="IPR001647">
    <property type="entry name" value="HTH_TetR"/>
</dbReference>
<keyword evidence="4" id="KW-0804">Transcription</keyword>
<accession>A0A4Y8UIC9</accession>
<keyword evidence="8" id="KW-1185">Reference proteome</keyword>
<feature type="domain" description="HTH tetR-type" evidence="6">
    <location>
        <begin position="10"/>
        <end position="70"/>
    </location>
</feature>
<dbReference type="PANTHER" id="PTHR30055">
    <property type="entry name" value="HTH-TYPE TRANSCRIPTIONAL REGULATOR RUTR"/>
    <property type="match status" value="1"/>
</dbReference>
<reference evidence="7 8" key="1">
    <citation type="submission" date="2019-03" db="EMBL/GenBank/DDBJ databases">
        <title>Draft genome of Gammaproteobacteria bacterium LSUCC0057, a member of the SAR92 clade.</title>
        <authorList>
            <person name="Lanclos V.C."/>
            <person name="Doiron C."/>
            <person name="Henson M.W."/>
            <person name="Thrash J.C."/>
        </authorList>
    </citation>
    <scope>NUCLEOTIDE SEQUENCE [LARGE SCALE GENOMIC DNA]</scope>
    <source>
        <strain evidence="7 8">LSUCC0057</strain>
    </source>
</reference>
<dbReference type="EMBL" id="SPIA01000001">
    <property type="protein sequence ID" value="TFH68585.1"/>
    <property type="molecule type" value="Genomic_DNA"/>
</dbReference>
<proteinExistence type="predicted"/>
<dbReference type="PROSITE" id="PS50977">
    <property type="entry name" value="HTH_TETR_2"/>
    <property type="match status" value="1"/>
</dbReference>
<dbReference type="SUPFAM" id="SSF46689">
    <property type="entry name" value="Homeodomain-like"/>
    <property type="match status" value="1"/>
</dbReference>
<dbReference type="Pfam" id="PF13977">
    <property type="entry name" value="TetR_C_6"/>
    <property type="match status" value="1"/>
</dbReference>
<keyword evidence="3 5" id="KW-0238">DNA-binding</keyword>
<keyword evidence="1" id="KW-0678">Repressor</keyword>
<sequence length="201" mass="22749">MRAGVYSKGKNTASEILSSAIKVFIAEGYAGFSLRKVAAAAEVKLSNLQHYFPSKDALLEAMMMVEIEAYLASFEEIRSHGSAEQQLAELVDMVVEDLKTKKTTIFFPELWSLSNHHQAMTKHMEAMYRRYRLVVKEIIRAINPALNDRQVKHLALFITASLEGHTVFVGYHKPWMRETKAISSIATQSFLWLIKSGEIPD</sequence>
<keyword evidence="2" id="KW-0805">Transcription regulation</keyword>
<dbReference type="InterPro" id="IPR039538">
    <property type="entry name" value="BetI_C"/>
</dbReference>
<organism evidence="7 8">
    <name type="scientific">Gammaproteobacteria bacterium LSUCC0057</name>
    <dbReference type="NCBI Taxonomy" id="2559237"/>
    <lineage>
        <taxon>Bacteria</taxon>
        <taxon>Pseudomonadati</taxon>
        <taxon>Pseudomonadota</taxon>
        <taxon>Gammaproteobacteria</taxon>
        <taxon>Cellvibrionales</taxon>
        <taxon>Porticoccaceae</taxon>
        <taxon>SAR92 clade</taxon>
    </lineage>
</organism>
<dbReference type="PANTHER" id="PTHR30055:SF234">
    <property type="entry name" value="HTH-TYPE TRANSCRIPTIONAL REGULATOR BETI"/>
    <property type="match status" value="1"/>
</dbReference>
<evidence type="ECO:0000256" key="4">
    <source>
        <dbReference type="ARBA" id="ARBA00023163"/>
    </source>
</evidence>
<evidence type="ECO:0000256" key="5">
    <source>
        <dbReference type="PROSITE-ProRule" id="PRU00335"/>
    </source>
</evidence>
<evidence type="ECO:0000256" key="1">
    <source>
        <dbReference type="ARBA" id="ARBA00022491"/>
    </source>
</evidence>
<evidence type="ECO:0000256" key="2">
    <source>
        <dbReference type="ARBA" id="ARBA00023015"/>
    </source>
</evidence>
<feature type="DNA-binding region" description="H-T-H motif" evidence="5">
    <location>
        <begin position="33"/>
        <end position="52"/>
    </location>
</feature>
<evidence type="ECO:0000259" key="6">
    <source>
        <dbReference type="PROSITE" id="PS50977"/>
    </source>
</evidence>
<protein>
    <submittedName>
        <fullName evidence="7">TetR/AcrR family transcriptional regulator</fullName>
    </submittedName>
</protein>
<dbReference type="PRINTS" id="PR00455">
    <property type="entry name" value="HTHTETR"/>
</dbReference>
<dbReference type="AlphaFoldDB" id="A0A4Y8UIC9"/>
<evidence type="ECO:0000313" key="8">
    <source>
        <dbReference type="Proteomes" id="UP000298133"/>
    </source>
</evidence>
<evidence type="ECO:0000256" key="3">
    <source>
        <dbReference type="ARBA" id="ARBA00023125"/>
    </source>
</evidence>
<dbReference type="InterPro" id="IPR050109">
    <property type="entry name" value="HTH-type_TetR-like_transc_reg"/>
</dbReference>
<dbReference type="InterPro" id="IPR009057">
    <property type="entry name" value="Homeodomain-like_sf"/>
</dbReference>
<dbReference type="OrthoDB" id="9809772at2"/>